<keyword evidence="1" id="KW-0472">Membrane</keyword>
<organism evidence="2 3">
    <name type="scientific">Ramlibacter rhizophilus</name>
    <dbReference type="NCBI Taxonomy" id="1781167"/>
    <lineage>
        <taxon>Bacteria</taxon>
        <taxon>Pseudomonadati</taxon>
        <taxon>Pseudomonadota</taxon>
        <taxon>Betaproteobacteria</taxon>
        <taxon>Burkholderiales</taxon>
        <taxon>Comamonadaceae</taxon>
        <taxon>Ramlibacter</taxon>
    </lineage>
</organism>
<reference evidence="2 3" key="1">
    <citation type="submission" date="2019-03" db="EMBL/GenBank/DDBJ databases">
        <title>Ramlibacter rhizophilus CCTCC AB2015357, whole genome shotgun sequence.</title>
        <authorList>
            <person name="Zhang X."/>
            <person name="Feng G."/>
            <person name="Zhu H."/>
        </authorList>
    </citation>
    <scope>NUCLEOTIDE SEQUENCE [LARGE SCALE GENOMIC DNA]</scope>
    <source>
        <strain evidence="2 3">CCTCC AB2015357</strain>
    </source>
</reference>
<feature type="transmembrane region" description="Helical" evidence="1">
    <location>
        <begin position="71"/>
        <end position="89"/>
    </location>
</feature>
<feature type="transmembrane region" description="Helical" evidence="1">
    <location>
        <begin position="95"/>
        <end position="112"/>
    </location>
</feature>
<dbReference type="RefSeq" id="WP_135287288.1">
    <property type="nucleotide sequence ID" value="NZ_SMLL01000010.1"/>
</dbReference>
<dbReference type="Proteomes" id="UP000297564">
    <property type="component" value="Unassembled WGS sequence"/>
</dbReference>
<dbReference type="PIRSF" id="PIRSF021239">
    <property type="entry name" value="UCP021239"/>
    <property type="match status" value="1"/>
</dbReference>
<dbReference type="PANTHER" id="PTHR38482">
    <property type="entry name" value="DMT FAMILY PROTEIN"/>
    <property type="match status" value="1"/>
</dbReference>
<keyword evidence="1" id="KW-0812">Transmembrane</keyword>
<proteinExistence type="predicted"/>
<sequence>MPALHTILLLVASNVFMTIAWYGHLKNLATAPWWVAALVSWCIALAEYLLQVPANRIGYQQAGFSVGQLKIMQEVITLSVFVPFAVIYLGEPLKLDYLWAGLCLVGAVYFIFRAA</sequence>
<keyword evidence="3" id="KW-1185">Reference proteome</keyword>
<gene>
    <name evidence="2" type="ORF">EZ242_21670</name>
</gene>
<dbReference type="OrthoDB" id="9805206at2"/>
<comment type="caution">
    <text evidence="2">The sequence shown here is derived from an EMBL/GenBank/DDBJ whole genome shotgun (WGS) entry which is preliminary data.</text>
</comment>
<evidence type="ECO:0000313" key="2">
    <source>
        <dbReference type="EMBL" id="TFY96258.1"/>
    </source>
</evidence>
<evidence type="ECO:0008006" key="4">
    <source>
        <dbReference type="Google" id="ProtNLM"/>
    </source>
</evidence>
<dbReference type="InterPro" id="IPR007437">
    <property type="entry name" value="DUF486"/>
</dbReference>
<keyword evidence="1" id="KW-1133">Transmembrane helix</keyword>
<dbReference type="Pfam" id="PF04342">
    <property type="entry name" value="DMT_6"/>
    <property type="match status" value="1"/>
</dbReference>
<dbReference type="AlphaFoldDB" id="A0A4Z0BEE7"/>
<evidence type="ECO:0000256" key="1">
    <source>
        <dbReference type="SAM" id="Phobius"/>
    </source>
</evidence>
<name>A0A4Z0BEE7_9BURK</name>
<dbReference type="PANTHER" id="PTHR38482:SF1">
    <property type="entry name" value="DMT FAMILY PROTEIN"/>
    <property type="match status" value="1"/>
</dbReference>
<feature type="transmembrane region" description="Helical" evidence="1">
    <location>
        <begin position="31"/>
        <end position="50"/>
    </location>
</feature>
<protein>
    <recommendedName>
        <fullName evidence="4">DMT family protein</fullName>
    </recommendedName>
</protein>
<dbReference type="EMBL" id="SMLL01000010">
    <property type="protein sequence ID" value="TFY96258.1"/>
    <property type="molecule type" value="Genomic_DNA"/>
</dbReference>
<feature type="transmembrane region" description="Helical" evidence="1">
    <location>
        <begin position="7"/>
        <end position="25"/>
    </location>
</feature>
<evidence type="ECO:0000313" key="3">
    <source>
        <dbReference type="Proteomes" id="UP000297564"/>
    </source>
</evidence>
<accession>A0A4Z0BEE7</accession>